<dbReference type="RefSeq" id="WP_289502367.1">
    <property type="nucleotide sequence ID" value="NZ_CP116805.1"/>
</dbReference>
<protein>
    <submittedName>
        <fullName evidence="1">Uncharacterized protein</fullName>
    </submittedName>
</protein>
<dbReference type="EMBL" id="CP116805">
    <property type="protein sequence ID" value="WCL52889.1"/>
    <property type="molecule type" value="Genomic_DNA"/>
</dbReference>
<gene>
    <name evidence="1" type="ORF">PH603_10095</name>
</gene>
<organism evidence="1 2">
    <name type="scientific">Gimibacter soli</name>
    <dbReference type="NCBI Taxonomy" id="3024400"/>
    <lineage>
        <taxon>Bacteria</taxon>
        <taxon>Pseudomonadati</taxon>
        <taxon>Pseudomonadota</taxon>
        <taxon>Alphaproteobacteria</taxon>
        <taxon>Kordiimonadales</taxon>
        <taxon>Temperatibacteraceae</taxon>
        <taxon>Gimibacter</taxon>
    </lineage>
</organism>
<sequence length="75" mass="8239">MSTKSTICSGANFHLFEAVTLRDEPMTHVHLLVEHASMFAVEKGIPGYDANVTVAIPATAMDEIALAWIKKRKLL</sequence>
<name>A0AAF0BJA3_9PROT</name>
<keyword evidence="2" id="KW-1185">Reference proteome</keyword>
<evidence type="ECO:0000313" key="1">
    <source>
        <dbReference type="EMBL" id="WCL52889.1"/>
    </source>
</evidence>
<reference evidence="1" key="1">
    <citation type="submission" date="2023-01" db="EMBL/GenBank/DDBJ databases">
        <title>The genome sequence of Kordiimonadaceae bacterium 6D33.</title>
        <authorList>
            <person name="Liu Y."/>
        </authorList>
    </citation>
    <scope>NUCLEOTIDE SEQUENCE</scope>
    <source>
        <strain evidence="1">6D33</strain>
    </source>
</reference>
<dbReference type="AlphaFoldDB" id="A0AAF0BJA3"/>
<dbReference type="KEGG" id="gso:PH603_10095"/>
<proteinExistence type="predicted"/>
<accession>A0AAF0BJA3</accession>
<dbReference type="Proteomes" id="UP001217500">
    <property type="component" value="Chromosome"/>
</dbReference>
<evidence type="ECO:0000313" key="2">
    <source>
        <dbReference type="Proteomes" id="UP001217500"/>
    </source>
</evidence>